<evidence type="ECO:0000313" key="3">
    <source>
        <dbReference type="Proteomes" id="UP001595696"/>
    </source>
</evidence>
<dbReference type="SUPFAM" id="SSF50998">
    <property type="entry name" value="Quinoprotein alcohol dehydrogenase-like"/>
    <property type="match status" value="1"/>
</dbReference>
<accession>A0ABV8DPN1</accession>
<proteinExistence type="predicted"/>
<evidence type="ECO:0008006" key="4">
    <source>
        <dbReference type="Google" id="ProtNLM"/>
    </source>
</evidence>
<sequence length="409" mass="42351">MLEPERQTRADLLTAAGIAVLVLLAALVVWVNSGARQTDSATAATTVAPPPAAGTVPVALRELWQVPDPVSTRVLLSGAVLITGDGGTVTGRDAGTGAELWHYRRDLPLCGLETQFGTVIATYRDERGCSQTTMLAADTGARRTARSSYLDGEIRLTVDGTYTLAAGDRRLEVWRSDLVRTLEYGYVDAPVNVKTQPRHGCELRSAASSASRLAVLERCPGDASPRLTVLDPAPKDNTVPEEFGSRVLTGPGADAPGARVLAVTEDRVLVALPGGPGPDGTVATPRLEVFDGTGNGVTTHELSAPLAESATLTRIGSAALLFTGNSVIALNVSSFDPLWVATEAIGSPAIMAGRLLLPAPGAVLVLDPITGEVLGRIPVDRGASTGPVALAVSGSTVLELRDGRVHALG</sequence>
<dbReference type="InterPro" id="IPR011047">
    <property type="entry name" value="Quinoprotein_ADH-like_sf"/>
</dbReference>
<feature type="transmembrane region" description="Helical" evidence="1">
    <location>
        <begin position="12"/>
        <end position="31"/>
    </location>
</feature>
<dbReference type="InterPro" id="IPR015943">
    <property type="entry name" value="WD40/YVTN_repeat-like_dom_sf"/>
</dbReference>
<dbReference type="Proteomes" id="UP001595696">
    <property type="component" value="Unassembled WGS sequence"/>
</dbReference>
<keyword evidence="1" id="KW-0812">Transmembrane</keyword>
<evidence type="ECO:0000313" key="2">
    <source>
        <dbReference type="EMBL" id="MFC3961818.1"/>
    </source>
</evidence>
<protein>
    <recommendedName>
        <fullName evidence="4">Pyrroloquinoline-quinone binding quinoprotein</fullName>
    </recommendedName>
</protein>
<dbReference type="RefSeq" id="WP_378611569.1">
    <property type="nucleotide sequence ID" value="NZ_JBHSAX010000006.1"/>
</dbReference>
<organism evidence="2 3">
    <name type="scientific">Nocardia jiangsuensis</name>
    <dbReference type="NCBI Taxonomy" id="1691563"/>
    <lineage>
        <taxon>Bacteria</taxon>
        <taxon>Bacillati</taxon>
        <taxon>Actinomycetota</taxon>
        <taxon>Actinomycetes</taxon>
        <taxon>Mycobacteriales</taxon>
        <taxon>Nocardiaceae</taxon>
        <taxon>Nocardia</taxon>
    </lineage>
</organism>
<dbReference type="Gene3D" id="2.130.10.10">
    <property type="entry name" value="YVTN repeat-like/Quinoprotein amine dehydrogenase"/>
    <property type="match status" value="1"/>
</dbReference>
<dbReference type="EMBL" id="JBHSAX010000006">
    <property type="protein sequence ID" value="MFC3961818.1"/>
    <property type="molecule type" value="Genomic_DNA"/>
</dbReference>
<gene>
    <name evidence="2" type="ORF">ACFO0B_07435</name>
</gene>
<keyword evidence="1" id="KW-0472">Membrane</keyword>
<reference evidence="3" key="1">
    <citation type="journal article" date="2019" name="Int. J. Syst. Evol. Microbiol.">
        <title>The Global Catalogue of Microorganisms (GCM) 10K type strain sequencing project: providing services to taxonomists for standard genome sequencing and annotation.</title>
        <authorList>
            <consortium name="The Broad Institute Genomics Platform"/>
            <consortium name="The Broad Institute Genome Sequencing Center for Infectious Disease"/>
            <person name="Wu L."/>
            <person name="Ma J."/>
        </authorList>
    </citation>
    <scope>NUCLEOTIDE SEQUENCE [LARGE SCALE GENOMIC DNA]</scope>
    <source>
        <strain evidence="3">CGMCC 4.7330</strain>
    </source>
</reference>
<keyword evidence="3" id="KW-1185">Reference proteome</keyword>
<keyword evidence="1" id="KW-1133">Transmembrane helix</keyword>
<name>A0ABV8DPN1_9NOCA</name>
<comment type="caution">
    <text evidence="2">The sequence shown here is derived from an EMBL/GenBank/DDBJ whole genome shotgun (WGS) entry which is preliminary data.</text>
</comment>
<evidence type="ECO:0000256" key="1">
    <source>
        <dbReference type="SAM" id="Phobius"/>
    </source>
</evidence>